<evidence type="ECO:0000256" key="5">
    <source>
        <dbReference type="ARBA" id="ARBA00043884"/>
    </source>
</evidence>
<dbReference type="AlphaFoldDB" id="A0A0A0C4J6"/>
<dbReference type="Gene3D" id="3.40.50.1370">
    <property type="entry name" value="Aspartate/ornithine carbamoyltransferase"/>
    <property type="match status" value="2"/>
</dbReference>
<keyword evidence="4 7" id="KW-0665">Pyrimidine biosynthesis</keyword>
<dbReference type="InterPro" id="IPR002082">
    <property type="entry name" value="Asp_carbamoyltransf"/>
</dbReference>
<dbReference type="InterPro" id="IPR036901">
    <property type="entry name" value="Asp/Orn_carbamoylTrfase_sf"/>
</dbReference>
<organism evidence="10 11">
    <name type="scientific">Cellulomonas bogoriensis 69B4 = DSM 16987</name>
    <dbReference type="NCBI Taxonomy" id="1386082"/>
    <lineage>
        <taxon>Bacteria</taxon>
        <taxon>Bacillati</taxon>
        <taxon>Actinomycetota</taxon>
        <taxon>Actinomycetes</taxon>
        <taxon>Micrococcales</taxon>
        <taxon>Cellulomonadaceae</taxon>
        <taxon>Cellulomonas</taxon>
    </lineage>
</organism>
<feature type="binding site" evidence="7">
    <location>
        <position position="55"/>
    </location>
    <ligand>
        <name>carbamoyl phosphate</name>
        <dbReference type="ChEBI" id="CHEBI:58228"/>
    </ligand>
</feature>
<feature type="binding site" evidence="7">
    <location>
        <position position="283"/>
    </location>
    <ligand>
        <name>carbamoyl phosphate</name>
        <dbReference type="ChEBI" id="CHEBI:58228"/>
    </ligand>
</feature>
<dbReference type="GO" id="GO:0016597">
    <property type="term" value="F:amino acid binding"/>
    <property type="evidence" value="ECO:0007669"/>
    <property type="project" value="InterPro"/>
</dbReference>
<evidence type="ECO:0000256" key="1">
    <source>
        <dbReference type="ARBA" id="ARBA00004852"/>
    </source>
</evidence>
<feature type="domain" description="Aspartate/ornithine carbamoyltransferase carbamoyl-P binding" evidence="9">
    <location>
        <begin position="2"/>
        <end position="146"/>
    </location>
</feature>
<evidence type="ECO:0000259" key="8">
    <source>
        <dbReference type="Pfam" id="PF00185"/>
    </source>
</evidence>
<dbReference type="PRINTS" id="PR00100">
    <property type="entry name" value="AOTCASE"/>
</dbReference>
<keyword evidence="11" id="KW-1185">Reference proteome</keyword>
<dbReference type="EMBL" id="AXCZ01000008">
    <property type="protein sequence ID" value="KGM14244.1"/>
    <property type="molecule type" value="Genomic_DNA"/>
</dbReference>
<dbReference type="NCBIfam" id="NF002032">
    <property type="entry name" value="PRK00856.1"/>
    <property type="match status" value="1"/>
</dbReference>
<dbReference type="GO" id="GO:0044205">
    <property type="term" value="P:'de novo' UMP biosynthetic process"/>
    <property type="evidence" value="ECO:0007669"/>
    <property type="project" value="UniProtKB-UniRule"/>
</dbReference>
<evidence type="ECO:0000256" key="4">
    <source>
        <dbReference type="ARBA" id="ARBA00022975"/>
    </source>
</evidence>
<reference evidence="10 11" key="1">
    <citation type="submission" date="2013-08" db="EMBL/GenBank/DDBJ databases">
        <title>Genome sequencing of Cellulomonas bogoriensis 69B4.</title>
        <authorList>
            <person name="Chen F."/>
            <person name="Li Y."/>
            <person name="Wang G."/>
        </authorList>
    </citation>
    <scope>NUCLEOTIDE SEQUENCE [LARGE SCALE GENOMIC DNA]</scope>
    <source>
        <strain evidence="10 11">69B4</strain>
    </source>
</reference>
<dbReference type="PANTHER" id="PTHR45753:SF6">
    <property type="entry name" value="ASPARTATE CARBAMOYLTRANSFERASE"/>
    <property type="match status" value="1"/>
</dbReference>
<dbReference type="FunFam" id="3.40.50.1370:FF:000007">
    <property type="entry name" value="Aspartate carbamoyltransferase"/>
    <property type="match status" value="1"/>
</dbReference>
<name>A0A0A0C4J6_9CELL</name>
<dbReference type="GO" id="GO:0006207">
    <property type="term" value="P:'de novo' pyrimidine nucleobase biosynthetic process"/>
    <property type="evidence" value="ECO:0007669"/>
    <property type="project" value="InterPro"/>
</dbReference>
<dbReference type="InterPro" id="IPR006130">
    <property type="entry name" value="Asp/Orn_carbamoylTrfase"/>
</dbReference>
<evidence type="ECO:0000256" key="7">
    <source>
        <dbReference type="HAMAP-Rule" id="MF_00001"/>
    </source>
</evidence>
<comment type="pathway">
    <text evidence="1 7">Pyrimidine metabolism; UMP biosynthesis via de novo pathway; (S)-dihydroorotate from bicarbonate: step 2/3.</text>
</comment>
<evidence type="ECO:0000259" key="9">
    <source>
        <dbReference type="Pfam" id="PF02729"/>
    </source>
</evidence>
<comment type="similarity">
    <text evidence="2 7">Belongs to the aspartate/ornithine carbamoyltransferase superfamily. ATCase family.</text>
</comment>
<feature type="binding site" evidence="7">
    <location>
        <position position="137"/>
    </location>
    <ligand>
        <name>carbamoyl phosphate</name>
        <dbReference type="ChEBI" id="CHEBI:58228"/>
    </ligand>
</feature>
<feature type="domain" description="Aspartate/ornithine carbamoyltransferase Asp/Orn-binding" evidence="8">
    <location>
        <begin position="164"/>
        <end position="320"/>
    </location>
</feature>
<evidence type="ECO:0000256" key="6">
    <source>
        <dbReference type="ARBA" id="ARBA00048859"/>
    </source>
</evidence>
<dbReference type="InterPro" id="IPR006132">
    <property type="entry name" value="Asp/Orn_carbamoyltranf_P-bd"/>
</dbReference>
<gene>
    <name evidence="7" type="primary">pyrB</name>
    <name evidence="10" type="ORF">N869_00660</name>
</gene>
<feature type="binding site" evidence="7">
    <location>
        <position position="282"/>
    </location>
    <ligand>
        <name>carbamoyl phosphate</name>
        <dbReference type="ChEBI" id="CHEBI:58228"/>
    </ligand>
</feature>
<comment type="caution">
    <text evidence="10">The sequence shown here is derived from an EMBL/GenBank/DDBJ whole genome shotgun (WGS) entry which is preliminary data.</text>
</comment>
<proteinExistence type="inferred from homology"/>
<dbReference type="PROSITE" id="PS00097">
    <property type="entry name" value="CARBAMOYLTRANSFERASE"/>
    <property type="match status" value="1"/>
</dbReference>
<protein>
    <recommendedName>
        <fullName evidence="7">Aspartate carbamoyltransferase</fullName>
        <ecNumber evidence="7">2.1.3.2</ecNumber>
    </recommendedName>
    <alternativeName>
        <fullName evidence="7">Aspartate transcarbamylase</fullName>
        <shortName evidence="7">ATCase</shortName>
    </alternativeName>
</protein>
<evidence type="ECO:0000313" key="10">
    <source>
        <dbReference type="EMBL" id="KGM14244.1"/>
    </source>
</evidence>
<comment type="function">
    <text evidence="5 7">Catalyzes the condensation of carbamoyl phosphate and aspartate to form carbamoyl aspartate and inorganic phosphate, the committed step in the de novo pyrimidine nucleotide biosynthesis pathway.</text>
</comment>
<evidence type="ECO:0000256" key="2">
    <source>
        <dbReference type="ARBA" id="ARBA00008896"/>
    </source>
</evidence>
<evidence type="ECO:0000313" key="11">
    <source>
        <dbReference type="Proteomes" id="UP000054314"/>
    </source>
</evidence>
<dbReference type="Pfam" id="PF00185">
    <property type="entry name" value="OTCace"/>
    <property type="match status" value="1"/>
</dbReference>
<dbReference type="PRINTS" id="PR00101">
    <property type="entry name" value="ATCASE"/>
</dbReference>
<dbReference type="GO" id="GO:0006520">
    <property type="term" value="P:amino acid metabolic process"/>
    <property type="evidence" value="ECO:0007669"/>
    <property type="project" value="InterPro"/>
</dbReference>
<comment type="subunit">
    <text evidence="7">Heterododecamer (2C3:3R2) of six catalytic PyrB chains organized as two trimers (C3), and six regulatory PyrI chains organized as three dimers (R2).</text>
</comment>
<feature type="binding site" evidence="7">
    <location>
        <position position="104"/>
    </location>
    <ligand>
        <name>carbamoyl phosphate</name>
        <dbReference type="ChEBI" id="CHEBI:58228"/>
    </ligand>
</feature>
<keyword evidence="3 7" id="KW-0808">Transferase</keyword>
<dbReference type="Pfam" id="PF02729">
    <property type="entry name" value="OTCace_N"/>
    <property type="match status" value="1"/>
</dbReference>
<dbReference type="Proteomes" id="UP000054314">
    <property type="component" value="Unassembled WGS sequence"/>
</dbReference>
<sequence>MRHLLSAADLDRAQAVEVLDAAARMAATQSREIKKLPTLRGRTVVNLFFEDSTRTRISFETAAKRLSADVINFSAKGSSLSKGESLKDTAQTLQAMGADAVVVRHPASGAPHRLAHAGWVGTSVVNAGDGTHQHPTQALLDAFTIRRHLKADTAHPEAIGNDLDGVTVVIVGDVLHSRVARSNVQLLHTLGARVVIVAPPTLVPVGAHTWPCEIAYDLDQALVDHQPDAVMMLRVQRERMGSGGASAGPGFFPSPLEYTRSYGLDARRLRMLSERAIVLHPGPMNRGLEISAEAADSPRAVILEQVANGVAVRMAVLYLLLAKERETLA</sequence>
<feature type="binding site" evidence="7">
    <location>
        <position position="234"/>
    </location>
    <ligand>
        <name>L-aspartate</name>
        <dbReference type="ChEBI" id="CHEBI:29991"/>
    </ligand>
</feature>
<dbReference type="PANTHER" id="PTHR45753">
    <property type="entry name" value="ORNITHINE CARBAMOYLTRANSFERASE, MITOCHONDRIAL"/>
    <property type="match status" value="1"/>
</dbReference>
<dbReference type="NCBIfam" id="TIGR00670">
    <property type="entry name" value="asp_carb_tr"/>
    <property type="match status" value="1"/>
</dbReference>
<dbReference type="GO" id="GO:0004070">
    <property type="term" value="F:aspartate carbamoyltransferase activity"/>
    <property type="evidence" value="ECO:0007669"/>
    <property type="project" value="UniProtKB-UniRule"/>
</dbReference>
<dbReference type="HAMAP" id="MF_00001">
    <property type="entry name" value="Asp_carb_tr"/>
    <property type="match status" value="1"/>
</dbReference>
<dbReference type="UniPathway" id="UPA00070">
    <property type="reaction ID" value="UER00116"/>
</dbReference>
<dbReference type="InterPro" id="IPR006131">
    <property type="entry name" value="Asp_carbamoyltransf_Asp/Orn-bd"/>
</dbReference>
<dbReference type="SUPFAM" id="SSF53671">
    <property type="entry name" value="Aspartate/ornithine carbamoyltransferase"/>
    <property type="match status" value="1"/>
</dbReference>
<dbReference type="RefSeq" id="WP_035056984.1">
    <property type="nucleotide sequence ID" value="NZ_AXCZ01000008.1"/>
</dbReference>
<comment type="catalytic activity">
    <reaction evidence="6 7">
        <text>carbamoyl phosphate + L-aspartate = N-carbamoyl-L-aspartate + phosphate + H(+)</text>
        <dbReference type="Rhea" id="RHEA:20013"/>
        <dbReference type="ChEBI" id="CHEBI:15378"/>
        <dbReference type="ChEBI" id="CHEBI:29991"/>
        <dbReference type="ChEBI" id="CHEBI:32814"/>
        <dbReference type="ChEBI" id="CHEBI:43474"/>
        <dbReference type="ChEBI" id="CHEBI:58228"/>
        <dbReference type="EC" id="2.1.3.2"/>
    </reaction>
</comment>
<dbReference type="FunFam" id="3.40.50.1370:FF:000012">
    <property type="entry name" value="Aspartate carbamoyltransferase"/>
    <property type="match status" value="1"/>
</dbReference>
<dbReference type="GO" id="GO:0005829">
    <property type="term" value="C:cytosol"/>
    <property type="evidence" value="ECO:0007669"/>
    <property type="project" value="TreeGrafter"/>
</dbReference>
<dbReference type="OrthoDB" id="9774690at2"/>
<feature type="binding site" evidence="7">
    <location>
        <position position="178"/>
    </location>
    <ligand>
        <name>L-aspartate</name>
        <dbReference type="ChEBI" id="CHEBI:29991"/>
    </ligand>
</feature>
<feature type="binding site" evidence="7">
    <location>
        <position position="82"/>
    </location>
    <ligand>
        <name>L-aspartate</name>
        <dbReference type="ChEBI" id="CHEBI:29991"/>
    </ligand>
</feature>
<feature type="binding site" evidence="7">
    <location>
        <position position="134"/>
    </location>
    <ligand>
        <name>carbamoyl phosphate</name>
        <dbReference type="ChEBI" id="CHEBI:58228"/>
    </ligand>
</feature>
<feature type="binding site" evidence="7">
    <location>
        <position position="54"/>
    </location>
    <ligand>
        <name>carbamoyl phosphate</name>
        <dbReference type="ChEBI" id="CHEBI:58228"/>
    </ligand>
</feature>
<accession>A0A0A0C4J6</accession>
<dbReference type="EC" id="2.1.3.2" evidence="7"/>
<evidence type="ECO:0000256" key="3">
    <source>
        <dbReference type="ARBA" id="ARBA00022679"/>
    </source>
</evidence>